<evidence type="ECO:0000313" key="1">
    <source>
        <dbReference type="EMBL" id="GGL63311.1"/>
    </source>
</evidence>
<keyword evidence="2" id="KW-1185">Reference proteome</keyword>
<evidence type="ECO:0000313" key="2">
    <source>
        <dbReference type="Proteomes" id="UP000607197"/>
    </source>
</evidence>
<comment type="caution">
    <text evidence="1">The sequence shown here is derived from an EMBL/GenBank/DDBJ whole genome shotgun (WGS) entry which is preliminary data.</text>
</comment>
<organism evidence="1 2">
    <name type="scientific">Halocalculus aciditolerans</name>
    <dbReference type="NCBI Taxonomy" id="1383812"/>
    <lineage>
        <taxon>Archaea</taxon>
        <taxon>Methanobacteriati</taxon>
        <taxon>Methanobacteriota</taxon>
        <taxon>Stenosarchaea group</taxon>
        <taxon>Halobacteria</taxon>
        <taxon>Halobacteriales</taxon>
        <taxon>Halobacteriaceae</taxon>
        <taxon>Halocalculus</taxon>
    </lineage>
</organism>
<sequence length="251" mass="30045">MFLIISKQYVDADNPDSFMDYWWKLEMEDVTLTQKESMRNLHDARNRLKHQLIRPTEEDIEVYRATVERFFEENTPTVFGTDYGDIDLFSLVEFDTTRKKVSEAKEYLTNGETRNAAIALDDAFDDLMYEYKERGRGQLEYTPYPQRRNIMSERSYSDDVQEWIDTSKTLFDDIYSELQILSLGIDYTQYSRFNSIVRDVRMMGKTDDDFEKDEIKFGIQFVTRAALKLQQTQLDLTRNFQHPRTRSFFDW</sequence>
<dbReference type="EMBL" id="BMPG01000002">
    <property type="protein sequence ID" value="GGL63311.1"/>
    <property type="molecule type" value="Genomic_DNA"/>
</dbReference>
<reference evidence="1" key="1">
    <citation type="journal article" date="2014" name="Int. J. Syst. Evol. Microbiol.">
        <title>Complete genome sequence of Corynebacterium casei LMG S-19264T (=DSM 44701T), isolated from a smear-ripened cheese.</title>
        <authorList>
            <consortium name="US DOE Joint Genome Institute (JGI-PGF)"/>
            <person name="Walter F."/>
            <person name="Albersmeier A."/>
            <person name="Kalinowski J."/>
            <person name="Ruckert C."/>
        </authorList>
    </citation>
    <scope>NUCLEOTIDE SEQUENCE</scope>
    <source>
        <strain evidence="1">JCM 19596</strain>
    </source>
</reference>
<proteinExistence type="predicted"/>
<accession>A0A830F7V3</accession>
<name>A0A830F7V3_9EURY</name>
<protein>
    <submittedName>
        <fullName evidence="1">Uncharacterized protein</fullName>
    </submittedName>
</protein>
<dbReference type="Proteomes" id="UP000607197">
    <property type="component" value="Unassembled WGS sequence"/>
</dbReference>
<reference evidence="1" key="2">
    <citation type="submission" date="2020-09" db="EMBL/GenBank/DDBJ databases">
        <authorList>
            <person name="Sun Q."/>
            <person name="Ohkuma M."/>
        </authorList>
    </citation>
    <scope>NUCLEOTIDE SEQUENCE</scope>
    <source>
        <strain evidence="1">JCM 19596</strain>
    </source>
</reference>
<gene>
    <name evidence="1" type="ORF">GCM10009039_21520</name>
</gene>
<dbReference type="AlphaFoldDB" id="A0A830F7V3"/>